<accession>A0A4Y2EE77</accession>
<evidence type="ECO:0000313" key="3">
    <source>
        <dbReference type="Proteomes" id="UP000499080"/>
    </source>
</evidence>
<feature type="region of interest" description="Disordered" evidence="1">
    <location>
        <begin position="1"/>
        <end position="29"/>
    </location>
</feature>
<dbReference type="Proteomes" id="UP000499080">
    <property type="component" value="Unassembled WGS sequence"/>
</dbReference>
<gene>
    <name evidence="2" type="ORF">AVEN_59891_1</name>
</gene>
<proteinExistence type="predicted"/>
<feature type="compositionally biased region" description="Polar residues" evidence="1">
    <location>
        <begin position="19"/>
        <end position="29"/>
    </location>
</feature>
<sequence length="183" mass="19901">MPAQVLFSSSDYGSKLRGSLQNSSRTSSKLDVNQFERCTYHLVVRPVSWTSHVPTPPQSHPPLSQRPQTHQSGGGPRSRYGTRPLQSPCGWQQHDANGQDGRQAGHLTGGHVHCTAALPARGPSSQKEPVQVYLVPAAGTFYDHEKSDPEQESDHQCGRGETRSALEDVGKFTPHEVGEAEGL</sequence>
<evidence type="ECO:0000313" key="2">
    <source>
        <dbReference type="EMBL" id="GBM27430.1"/>
    </source>
</evidence>
<keyword evidence="3" id="KW-1185">Reference proteome</keyword>
<name>A0A4Y2EE77_ARAVE</name>
<dbReference type="EMBL" id="BGPR01000585">
    <property type="protein sequence ID" value="GBM27430.1"/>
    <property type="molecule type" value="Genomic_DNA"/>
</dbReference>
<feature type="compositionally biased region" description="Polar residues" evidence="1">
    <location>
        <begin position="61"/>
        <end position="71"/>
    </location>
</feature>
<feature type="region of interest" description="Disordered" evidence="1">
    <location>
        <begin position="51"/>
        <end position="108"/>
    </location>
</feature>
<feature type="compositionally biased region" description="Polar residues" evidence="1">
    <location>
        <begin position="1"/>
        <end position="12"/>
    </location>
</feature>
<comment type="caution">
    <text evidence="2">The sequence shown here is derived from an EMBL/GenBank/DDBJ whole genome shotgun (WGS) entry which is preliminary data.</text>
</comment>
<dbReference type="AlphaFoldDB" id="A0A4Y2EE77"/>
<feature type="region of interest" description="Disordered" evidence="1">
    <location>
        <begin position="143"/>
        <end position="183"/>
    </location>
</feature>
<organism evidence="2 3">
    <name type="scientific">Araneus ventricosus</name>
    <name type="common">Orbweaver spider</name>
    <name type="synonym">Epeira ventricosa</name>
    <dbReference type="NCBI Taxonomy" id="182803"/>
    <lineage>
        <taxon>Eukaryota</taxon>
        <taxon>Metazoa</taxon>
        <taxon>Ecdysozoa</taxon>
        <taxon>Arthropoda</taxon>
        <taxon>Chelicerata</taxon>
        <taxon>Arachnida</taxon>
        <taxon>Araneae</taxon>
        <taxon>Araneomorphae</taxon>
        <taxon>Entelegynae</taxon>
        <taxon>Araneoidea</taxon>
        <taxon>Araneidae</taxon>
        <taxon>Araneus</taxon>
    </lineage>
</organism>
<evidence type="ECO:0000256" key="1">
    <source>
        <dbReference type="SAM" id="MobiDB-lite"/>
    </source>
</evidence>
<reference evidence="2 3" key="1">
    <citation type="journal article" date="2019" name="Sci. Rep.">
        <title>Orb-weaving spider Araneus ventricosus genome elucidates the spidroin gene catalogue.</title>
        <authorList>
            <person name="Kono N."/>
            <person name="Nakamura H."/>
            <person name="Ohtoshi R."/>
            <person name="Moran D.A.P."/>
            <person name="Shinohara A."/>
            <person name="Yoshida Y."/>
            <person name="Fujiwara M."/>
            <person name="Mori M."/>
            <person name="Tomita M."/>
            <person name="Arakawa K."/>
        </authorList>
    </citation>
    <scope>NUCLEOTIDE SEQUENCE [LARGE SCALE GENOMIC DNA]</scope>
</reference>
<protein>
    <submittedName>
        <fullName evidence="2">Uncharacterized protein</fullName>
    </submittedName>
</protein>